<dbReference type="InterPro" id="IPR014284">
    <property type="entry name" value="RNA_pol_sigma-70_dom"/>
</dbReference>
<feature type="domain" description="RNA polymerase sigma-70 region 4" evidence="7">
    <location>
        <begin position="125"/>
        <end position="172"/>
    </location>
</feature>
<dbReference type="Pfam" id="PF04542">
    <property type="entry name" value="Sigma70_r2"/>
    <property type="match status" value="1"/>
</dbReference>
<protein>
    <submittedName>
        <fullName evidence="8">RNA polymerase sigma-70 factor (ECF subfamily)</fullName>
    </submittedName>
</protein>
<keyword evidence="2" id="KW-0805">Transcription regulation</keyword>
<dbReference type="NCBIfam" id="TIGR02937">
    <property type="entry name" value="sigma70-ECF"/>
    <property type="match status" value="1"/>
</dbReference>
<evidence type="ECO:0000259" key="6">
    <source>
        <dbReference type="Pfam" id="PF04542"/>
    </source>
</evidence>
<evidence type="ECO:0000256" key="5">
    <source>
        <dbReference type="ARBA" id="ARBA00023163"/>
    </source>
</evidence>
<dbReference type="PANTHER" id="PTHR43133">
    <property type="entry name" value="RNA POLYMERASE ECF-TYPE SIGMA FACTO"/>
    <property type="match status" value="1"/>
</dbReference>
<dbReference type="EMBL" id="PTIS01000006">
    <property type="protein sequence ID" value="PPK48585.1"/>
    <property type="molecule type" value="Genomic_DNA"/>
</dbReference>
<feature type="domain" description="RNA polymerase sigma-70 region 2" evidence="6">
    <location>
        <begin position="22"/>
        <end position="89"/>
    </location>
</feature>
<dbReference type="Gene3D" id="1.10.1740.10">
    <property type="match status" value="1"/>
</dbReference>
<dbReference type="GO" id="GO:0006352">
    <property type="term" value="P:DNA-templated transcription initiation"/>
    <property type="evidence" value="ECO:0007669"/>
    <property type="project" value="InterPro"/>
</dbReference>
<dbReference type="GO" id="GO:0016987">
    <property type="term" value="F:sigma factor activity"/>
    <property type="evidence" value="ECO:0007669"/>
    <property type="project" value="UniProtKB-KW"/>
</dbReference>
<evidence type="ECO:0000256" key="1">
    <source>
        <dbReference type="ARBA" id="ARBA00010641"/>
    </source>
</evidence>
<dbReference type="SUPFAM" id="SSF88659">
    <property type="entry name" value="Sigma3 and sigma4 domains of RNA polymerase sigma factors"/>
    <property type="match status" value="1"/>
</dbReference>
<evidence type="ECO:0000256" key="4">
    <source>
        <dbReference type="ARBA" id="ARBA00023125"/>
    </source>
</evidence>
<dbReference type="InterPro" id="IPR013325">
    <property type="entry name" value="RNA_pol_sigma_r2"/>
</dbReference>
<dbReference type="InterPro" id="IPR036388">
    <property type="entry name" value="WH-like_DNA-bd_sf"/>
</dbReference>
<keyword evidence="3" id="KW-0731">Sigma factor</keyword>
<organism evidence="8 9">
    <name type="scientific">Clostridium algidicarnis DSM 15099</name>
    <dbReference type="NCBI Taxonomy" id="1121295"/>
    <lineage>
        <taxon>Bacteria</taxon>
        <taxon>Bacillati</taxon>
        <taxon>Bacillota</taxon>
        <taxon>Clostridia</taxon>
        <taxon>Eubacteriales</taxon>
        <taxon>Clostridiaceae</taxon>
        <taxon>Clostridium</taxon>
    </lineage>
</organism>
<dbReference type="InterPro" id="IPR007627">
    <property type="entry name" value="RNA_pol_sigma70_r2"/>
</dbReference>
<sequence length="185" mass="22069">MDEDLKLVKEILAGNIDSFNIMVNKYQSNIIKFVYGMIKDKEAAEDITQEVFITIYNKLYMYNPQYKFSNWILQIARNKCIDYIRKYKRVYEANIEDIISVSSKEPSPEEILEFKEVKVVVEKFINGLSDIDRQIIILRYTESLTFLDISEIMNMSESAVKRRYYKCRDKFRAFFIDKRENIKGV</sequence>
<dbReference type="InterPro" id="IPR007630">
    <property type="entry name" value="RNA_pol_sigma70_r4"/>
</dbReference>
<evidence type="ECO:0000313" key="8">
    <source>
        <dbReference type="EMBL" id="PPK48585.1"/>
    </source>
</evidence>
<evidence type="ECO:0000313" key="9">
    <source>
        <dbReference type="Proteomes" id="UP000239863"/>
    </source>
</evidence>
<comment type="caution">
    <text evidence="8">The sequence shown here is derived from an EMBL/GenBank/DDBJ whole genome shotgun (WGS) entry which is preliminary data.</text>
</comment>
<dbReference type="OrthoDB" id="9789355at2"/>
<dbReference type="SUPFAM" id="SSF88946">
    <property type="entry name" value="Sigma2 domain of RNA polymerase sigma factors"/>
    <property type="match status" value="1"/>
</dbReference>
<accession>A0A2S6FYN0</accession>
<dbReference type="CDD" id="cd06171">
    <property type="entry name" value="Sigma70_r4"/>
    <property type="match status" value="1"/>
</dbReference>
<evidence type="ECO:0000256" key="3">
    <source>
        <dbReference type="ARBA" id="ARBA00023082"/>
    </source>
</evidence>
<keyword evidence="4" id="KW-0238">DNA-binding</keyword>
<dbReference type="GO" id="GO:0003677">
    <property type="term" value="F:DNA binding"/>
    <property type="evidence" value="ECO:0007669"/>
    <property type="project" value="UniProtKB-KW"/>
</dbReference>
<gene>
    <name evidence="8" type="ORF">BD821_106107</name>
</gene>
<dbReference type="InterPro" id="IPR013324">
    <property type="entry name" value="RNA_pol_sigma_r3/r4-like"/>
</dbReference>
<dbReference type="RefSeq" id="WP_104409725.1">
    <property type="nucleotide sequence ID" value="NZ_PTIS01000006.1"/>
</dbReference>
<dbReference type="Gene3D" id="1.10.10.10">
    <property type="entry name" value="Winged helix-like DNA-binding domain superfamily/Winged helix DNA-binding domain"/>
    <property type="match status" value="1"/>
</dbReference>
<dbReference type="STRING" id="37659.GCA_000703125_00657"/>
<dbReference type="AlphaFoldDB" id="A0A2S6FYN0"/>
<dbReference type="Pfam" id="PF04545">
    <property type="entry name" value="Sigma70_r4"/>
    <property type="match status" value="1"/>
</dbReference>
<keyword evidence="5" id="KW-0804">Transcription</keyword>
<proteinExistence type="inferred from homology"/>
<evidence type="ECO:0000256" key="2">
    <source>
        <dbReference type="ARBA" id="ARBA00023015"/>
    </source>
</evidence>
<dbReference type="InterPro" id="IPR039425">
    <property type="entry name" value="RNA_pol_sigma-70-like"/>
</dbReference>
<dbReference type="PANTHER" id="PTHR43133:SF51">
    <property type="entry name" value="RNA POLYMERASE SIGMA FACTOR"/>
    <property type="match status" value="1"/>
</dbReference>
<dbReference type="Proteomes" id="UP000239863">
    <property type="component" value="Unassembled WGS sequence"/>
</dbReference>
<comment type="similarity">
    <text evidence="1">Belongs to the sigma-70 factor family. ECF subfamily.</text>
</comment>
<evidence type="ECO:0000259" key="7">
    <source>
        <dbReference type="Pfam" id="PF04545"/>
    </source>
</evidence>
<name>A0A2S6FYN0_9CLOT</name>
<reference evidence="8 9" key="1">
    <citation type="submission" date="2018-02" db="EMBL/GenBank/DDBJ databases">
        <title>Genomic Encyclopedia of Archaeal and Bacterial Type Strains, Phase II (KMG-II): from individual species to whole genera.</title>
        <authorList>
            <person name="Goeker M."/>
        </authorList>
    </citation>
    <scope>NUCLEOTIDE SEQUENCE [LARGE SCALE GENOMIC DNA]</scope>
    <source>
        <strain evidence="8 9">DSM 15099</strain>
    </source>
</reference>